<proteinExistence type="predicted"/>
<reference evidence="1" key="1">
    <citation type="submission" date="2018-11" db="EMBL/GenBank/DDBJ databases">
        <title>The sequence and de novo assembly of Larimichthys crocea genome using PacBio and Hi-C technologies.</title>
        <authorList>
            <person name="Xu P."/>
            <person name="Chen B."/>
            <person name="Zhou Z."/>
            <person name="Ke Q."/>
            <person name="Wu Y."/>
            <person name="Bai H."/>
            <person name="Pu F."/>
        </authorList>
    </citation>
    <scope>NUCLEOTIDE SEQUENCE</scope>
    <source>
        <tissue evidence="1">Muscle</tissue>
    </source>
</reference>
<gene>
    <name evidence="1" type="ORF">E3U43_001440</name>
</gene>
<dbReference type="EMBL" id="CM011680">
    <property type="protein sequence ID" value="TMS17371.1"/>
    <property type="molecule type" value="Genomic_DNA"/>
</dbReference>
<comment type="caution">
    <text evidence="1">The sequence shown here is derived from an EMBL/GenBank/DDBJ whole genome shotgun (WGS) entry which is preliminary data.</text>
</comment>
<protein>
    <submittedName>
        <fullName evidence="1">Uncharacterized protein</fullName>
    </submittedName>
</protein>
<organism evidence="1 2">
    <name type="scientific">Larimichthys crocea</name>
    <name type="common">Large yellow croaker</name>
    <name type="synonym">Pseudosciaena crocea</name>
    <dbReference type="NCBI Taxonomy" id="215358"/>
    <lineage>
        <taxon>Eukaryota</taxon>
        <taxon>Metazoa</taxon>
        <taxon>Chordata</taxon>
        <taxon>Craniata</taxon>
        <taxon>Vertebrata</taxon>
        <taxon>Euteleostomi</taxon>
        <taxon>Actinopterygii</taxon>
        <taxon>Neopterygii</taxon>
        <taxon>Teleostei</taxon>
        <taxon>Neoteleostei</taxon>
        <taxon>Acanthomorphata</taxon>
        <taxon>Eupercaria</taxon>
        <taxon>Sciaenidae</taxon>
        <taxon>Larimichthys</taxon>
    </lineage>
</organism>
<sequence>MYIDFCLKHLGRSDNRTCSGRTTPRFKSHCDSSDKHGLYEEEEEEDGRHTSNVLLLTCPHFTRQQEMKPRCDPQVFHTSLYNLCGRHATYSSAPTHRVMISEPQTESVCF</sequence>
<keyword evidence="2" id="KW-1185">Reference proteome</keyword>
<evidence type="ECO:0000313" key="2">
    <source>
        <dbReference type="Proteomes" id="UP000793456"/>
    </source>
</evidence>
<evidence type="ECO:0000313" key="1">
    <source>
        <dbReference type="EMBL" id="TMS17371.1"/>
    </source>
</evidence>
<name>A0ACD3REH6_LARCR</name>
<accession>A0ACD3REH6</accession>
<dbReference type="Proteomes" id="UP000793456">
    <property type="component" value="Chromosome VII"/>
</dbReference>